<dbReference type="GO" id="GO:0046872">
    <property type="term" value="F:metal ion binding"/>
    <property type="evidence" value="ECO:0007669"/>
    <property type="project" value="UniProtKB-KW"/>
</dbReference>
<keyword evidence="8" id="KW-1185">Reference proteome</keyword>
<feature type="domain" description="Gamma-butyrobetaine hydroxylase-like N-terminal" evidence="6">
    <location>
        <begin position="244"/>
        <end position="303"/>
    </location>
</feature>
<dbReference type="Pfam" id="PF01883">
    <property type="entry name" value="FeS_assembly_P"/>
    <property type="match status" value="1"/>
</dbReference>
<dbReference type="PANTHER" id="PTHR42961:SF2">
    <property type="entry name" value="IRON-SULFUR PROTEIN NUBPL"/>
    <property type="match status" value="1"/>
</dbReference>
<accession>A0A540N1B8</accession>
<feature type="domain" description="MIP18 family-like" evidence="5">
    <location>
        <begin position="4"/>
        <end position="41"/>
    </location>
</feature>
<dbReference type="FunFam" id="3.30.2020.30:FF:000001">
    <property type="entry name" value="fe-S cluster assembly factor HCF101, chloroplastic"/>
    <property type="match status" value="1"/>
</dbReference>
<dbReference type="Gene3D" id="3.40.50.300">
    <property type="entry name" value="P-loop containing nucleotide triphosphate hydrolases"/>
    <property type="match status" value="1"/>
</dbReference>
<protein>
    <recommendedName>
        <fullName evidence="9">Gamma-butyrobetaine hydroxylase-like N-terminal domain-containing protein</fullName>
    </recommendedName>
</protein>
<organism evidence="7 8">
    <name type="scientific">Malus baccata</name>
    <name type="common">Siberian crab apple</name>
    <name type="synonym">Pyrus baccata</name>
    <dbReference type="NCBI Taxonomy" id="106549"/>
    <lineage>
        <taxon>Eukaryota</taxon>
        <taxon>Viridiplantae</taxon>
        <taxon>Streptophyta</taxon>
        <taxon>Embryophyta</taxon>
        <taxon>Tracheophyta</taxon>
        <taxon>Spermatophyta</taxon>
        <taxon>Magnoliopsida</taxon>
        <taxon>eudicotyledons</taxon>
        <taxon>Gunneridae</taxon>
        <taxon>Pentapetalae</taxon>
        <taxon>rosids</taxon>
        <taxon>fabids</taxon>
        <taxon>Rosales</taxon>
        <taxon>Rosaceae</taxon>
        <taxon>Amygdaloideae</taxon>
        <taxon>Maleae</taxon>
        <taxon>Malus</taxon>
    </lineage>
</organism>
<dbReference type="Pfam" id="PF10609">
    <property type="entry name" value="ParA"/>
    <property type="match status" value="1"/>
</dbReference>
<reference evidence="7 8" key="1">
    <citation type="journal article" date="2019" name="G3 (Bethesda)">
        <title>Sequencing of a Wild Apple (Malus baccata) Genome Unravels the Differences Between Cultivated and Wild Apple Species Regarding Disease Resistance and Cold Tolerance.</title>
        <authorList>
            <person name="Chen X."/>
        </authorList>
    </citation>
    <scope>NUCLEOTIDE SEQUENCE [LARGE SCALE GENOMIC DNA]</scope>
    <source>
        <strain evidence="8">cv. Shandingzi</strain>
        <tissue evidence="7">Leaves</tissue>
    </source>
</reference>
<evidence type="ECO:0000256" key="2">
    <source>
        <dbReference type="ARBA" id="ARBA00022741"/>
    </source>
</evidence>
<dbReference type="AlphaFoldDB" id="A0A540N1B8"/>
<gene>
    <name evidence="7" type="ORF">C1H46_009529</name>
</gene>
<dbReference type="InterPro" id="IPR027417">
    <property type="entry name" value="P-loop_NTPase"/>
</dbReference>
<name>A0A540N1B8_MALBA</name>
<keyword evidence="2" id="KW-0547">Nucleotide-binding</keyword>
<evidence type="ECO:0008006" key="9">
    <source>
        <dbReference type="Google" id="ProtNLM"/>
    </source>
</evidence>
<dbReference type="Gene3D" id="3.30.2020.30">
    <property type="match status" value="1"/>
</dbReference>
<dbReference type="GO" id="GO:0016226">
    <property type="term" value="P:iron-sulfur cluster assembly"/>
    <property type="evidence" value="ECO:0007669"/>
    <property type="project" value="InterPro"/>
</dbReference>
<dbReference type="Proteomes" id="UP000315295">
    <property type="component" value="Unassembled WGS sequence"/>
</dbReference>
<dbReference type="GO" id="GO:0051539">
    <property type="term" value="F:4 iron, 4 sulfur cluster binding"/>
    <property type="evidence" value="ECO:0007669"/>
    <property type="project" value="TreeGrafter"/>
</dbReference>
<dbReference type="InterPro" id="IPR002744">
    <property type="entry name" value="MIP18-like"/>
</dbReference>
<proteinExistence type="predicted"/>
<dbReference type="SUPFAM" id="SSF52540">
    <property type="entry name" value="P-loop containing nucleoside triphosphate hydrolases"/>
    <property type="match status" value="1"/>
</dbReference>
<dbReference type="SUPFAM" id="SSF117916">
    <property type="entry name" value="Fe-S cluster assembly (FSCA) domain-like"/>
    <property type="match status" value="1"/>
</dbReference>
<dbReference type="EMBL" id="VIEB01000133">
    <property type="protein sequence ID" value="TQE04815.1"/>
    <property type="molecule type" value="Genomic_DNA"/>
</dbReference>
<evidence type="ECO:0000259" key="6">
    <source>
        <dbReference type="Pfam" id="PF06155"/>
    </source>
</evidence>
<dbReference type="InterPro" id="IPR038492">
    <property type="entry name" value="GBBH-like_N_sf"/>
</dbReference>
<evidence type="ECO:0000256" key="1">
    <source>
        <dbReference type="ARBA" id="ARBA00022723"/>
    </source>
</evidence>
<evidence type="ECO:0000259" key="5">
    <source>
        <dbReference type="Pfam" id="PF01883"/>
    </source>
</evidence>
<dbReference type="InterPro" id="IPR033756">
    <property type="entry name" value="YlxH/NBP35"/>
</dbReference>
<dbReference type="GO" id="GO:0005524">
    <property type="term" value="F:ATP binding"/>
    <property type="evidence" value="ECO:0007669"/>
    <property type="project" value="UniProtKB-KW"/>
</dbReference>
<keyword evidence="1" id="KW-0479">Metal-binding</keyword>
<dbReference type="GO" id="GO:0009570">
    <property type="term" value="C:chloroplast stroma"/>
    <property type="evidence" value="ECO:0007669"/>
    <property type="project" value="TreeGrafter"/>
</dbReference>
<evidence type="ECO:0000313" key="7">
    <source>
        <dbReference type="EMBL" id="TQE04815.1"/>
    </source>
</evidence>
<dbReference type="PANTHER" id="PTHR42961">
    <property type="entry name" value="IRON-SULFUR PROTEIN NUBPL"/>
    <property type="match status" value="1"/>
</dbReference>
<dbReference type="Gene3D" id="3.30.300.130">
    <property type="entry name" value="Fe-S cluster assembly (FSCA)"/>
    <property type="match status" value="1"/>
</dbReference>
<keyword evidence="3" id="KW-0067">ATP-binding</keyword>
<dbReference type="Pfam" id="PF06155">
    <property type="entry name" value="GBBH-like_N"/>
    <property type="match status" value="1"/>
</dbReference>
<sequence>MKMQVSFRLELTTPACPIKDMFEQQANEVVNALPWVKNVNVTMSAQPEKPIYAGQLPSGLQMISNIIAVSSCKVDSALPFTFCSVAGMWLLRSSWFRPFLHGGVGKSTVAVDLAYTLAGMGARVGIFDADVYGPSLPTMVSPENRILVMHPGKKTIIPTENLGVKLVSFGFARQGRAIMRGPKVVQQFGIPNLFDLPIRPTLSASGDSGTPEVGADPLGEVSKTFQGLGICVVQQCAKICQQDEEFLLHPATVRQNDRSAQSVDEWTGEQKLQFADVPEDIEPEEIRPMGNYAVSITWSDGFSQVKNILFELINQTYRIVKDFIAVILYKVFNRDHHDAKD</sequence>
<keyword evidence="4" id="KW-0408">Iron</keyword>
<dbReference type="InterPro" id="IPR044304">
    <property type="entry name" value="NUBPL-like"/>
</dbReference>
<comment type="caution">
    <text evidence="7">The sequence shown here is derived from an EMBL/GenBank/DDBJ whole genome shotgun (WGS) entry which is preliminary data.</text>
</comment>
<evidence type="ECO:0000256" key="4">
    <source>
        <dbReference type="ARBA" id="ARBA00023004"/>
    </source>
</evidence>
<evidence type="ECO:0000313" key="8">
    <source>
        <dbReference type="Proteomes" id="UP000315295"/>
    </source>
</evidence>
<dbReference type="InterPro" id="IPR034904">
    <property type="entry name" value="FSCA_dom_sf"/>
</dbReference>
<dbReference type="InterPro" id="IPR010376">
    <property type="entry name" value="GBBH-like_N"/>
</dbReference>
<dbReference type="STRING" id="106549.A0A540N1B8"/>
<evidence type="ECO:0000256" key="3">
    <source>
        <dbReference type="ARBA" id="ARBA00022840"/>
    </source>
</evidence>